<proteinExistence type="predicted"/>
<dbReference type="Proteomes" id="UP000078597">
    <property type="component" value="Unassembled WGS sequence"/>
</dbReference>
<keyword evidence="1" id="KW-0472">Membrane</keyword>
<dbReference type="EMBL" id="FLQW01002310">
    <property type="protein sequence ID" value="SBS92949.1"/>
    <property type="molecule type" value="Genomic_DNA"/>
</dbReference>
<dbReference type="Pfam" id="PF05795">
    <property type="entry name" value="Plasmodium_Vir"/>
    <property type="match status" value="1"/>
</dbReference>
<organism evidence="2 3">
    <name type="scientific">Plasmodium malariae</name>
    <dbReference type="NCBI Taxonomy" id="5858"/>
    <lineage>
        <taxon>Eukaryota</taxon>
        <taxon>Sar</taxon>
        <taxon>Alveolata</taxon>
        <taxon>Apicomplexa</taxon>
        <taxon>Aconoidasida</taxon>
        <taxon>Haemosporida</taxon>
        <taxon>Plasmodiidae</taxon>
        <taxon>Plasmodium</taxon>
        <taxon>Plasmodium (Plasmodium)</taxon>
    </lineage>
</organism>
<sequence>MDKELRDIFGKNDSFLNELPSYKIYEILDKNAKNPDSDVSCNELEKFNQEYDGVKNICFRVLHNLKNLYTIPDMGSNDVDRCSYFSYWAYDQMWKKYSTNWNNISINNVLDAFNGKLNNIQKSLLPDNLCPFSFNVNYNVWKNERYFYDYSKNYNSIKNIITNIDKNKCKNYKKYLGYISTLYDMYKDDCINFNDCDDFFNIDQNPRELLSVLGNCEDDKRGRGLTKNGRNENSIVPAYPESSKEFVTWGLKKLICPFNYEEKDKRGNVVSTGAKCYYIDQKSSKARGPVDPIAPNKIPVFENIGVSDAIQRIRREKCNDIEGNEKYGLLCSYKASTSTLGLDSSNSTPEHRAVVKQQKLSEAESQTTSKDIEEELKRVSTEYTVTYPRTKTRERLKKIYEMTTNIYGTVKEKSVIYNSYVFRIMVVGALVMGIIFVFLLYFKFTPFGSRIGKIRKRKKRYRTNFAELNTKRSPRRFIKRTYRHSNRRRFSVVNIEQ</sequence>
<evidence type="ECO:0000256" key="1">
    <source>
        <dbReference type="SAM" id="Phobius"/>
    </source>
</evidence>
<dbReference type="AlphaFoldDB" id="A0A1A8WNP5"/>
<gene>
    <name evidence="2" type="ORF">PMALA_037850</name>
</gene>
<dbReference type="InterPro" id="IPR008780">
    <property type="entry name" value="Plasmodium_Vir"/>
</dbReference>
<keyword evidence="1" id="KW-0812">Transmembrane</keyword>
<protein>
    <submittedName>
        <fullName evidence="2">PIR Superfamily Protein</fullName>
    </submittedName>
</protein>
<feature type="transmembrane region" description="Helical" evidence="1">
    <location>
        <begin position="420"/>
        <end position="442"/>
    </location>
</feature>
<evidence type="ECO:0000313" key="3">
    <source>
        <dbReference type="Proteomes" id="UP000078597"/>
    </source>
</evidence>
<dbReference type="VEuPathDB" id="PlasmoDB:PmUG01_10050900"/>
<keyword evidence="1" id="KW-1133">Transmembrane helix</keyword>
<reference evidence="3" key="1">
    <citation type="submission" date="2016-05" db="EMBL/GenBank/DDBJ databases">
        <authorList>
            <person name="Naeem Raeece"/>
        </authorList>
    </citation>
    <scope>NUCLEOTIDE SEQUENCE [LARGE SCALE GENOMIC DNA]</scope>
</reference>
<evidence type="ECO:0000313" key="2">
    <source>
        <dbReference type="EMBL" id="SBS92949.1"/>
    </source>
</evidence>
<accession>A0A1A8WNP5</accession>
<name>A0A1A8WNP5_PLAMA</name>